<gene>
    <name evidence="2" type="ORF">PLEPLA_LOCUS33597</name>
</gene>
<evidence type="ECO:0000313" key="3">
    <source>
        <dbReference type="Proteomes" id="UP001153269"/>
    </source>
</evidence>
<feature type="region of interest" description="Disordered" evidence="1">
    <location>
        <begin position="50"/>
        <end position="103"/>
    </location>
</feature>
<dbReference type="Proteomes" id="UP001153269">
    <property type="component" value="Unassembled WGS sequence"/>
</dbReference>
<accession>A0A9N7VC89</accession>
<protein>
    <submittedName>
        <fullName evidence="2">Uncharacterized protein</fullName>
    </submittedName>
</protein>
<name>A0A9N7VC89_PLEPL</name>
<organism evidence="2 3">
    <name type="scientific">Pleuronectes platessa</name>
    <name type="common">European plaice</name>
    <dbReference type="NCBI Taxonomy" id="8262"/>
    <lineage>
        <taxon>Eukaryota</taxon>
        <taxon>Metazoa</taxon>
        <taxon>Chordata</taxon>
        <taxon>Craniata</taxon>
        <taxon>Vertebrata</taxon>
        <taxon>Euteleostomi</taxon>
        <taxon>Actinopterygii</taxon>
        <taxon>Neopterygii</taxon>
        <taxon>Teleostei</taxon>
        <taxon>Neoteleostei</taxon>
        <taxon>Acanthomorphata</taxon>
        <taxon>Carangaria</taxon>
        <taxon>Pleuronectiformes</taxon>
        <taxon>Pleuronectoidei</taxon>
        <taxon>Pleuronectidae</taxon>
        <taxon>Pleuronectes</taxon>
    </lineage>
</organism>
<evidence type="ECO:0000313" key="2">
    <source>
        <dbReference type="EMBL" id="CAB1445854.1"/>
    </source>
</evidence>
<keyword evidence="3" id="KW-1185">Reference proteome</keyword>
<dbReference type="EMBL" id="CADEAL010003813">
    <property type="protein sequence ID" value="CAB1445854.1"/>
    <property type="molecule type" value="Genomic_DNA"/>
</dbReference>
<sequence length="103" mass="11221">MRWRRANDATEARSGEEVYKEAREGNPKDSRDVFKSISVVIFISETKPVVPSLGGASPRVPATSSIMDKGSPRPGHSSNVALSRRVTSPKRPPQPEVSSNEMS</sequence>
<comment type="caution">
    <text evidence="2">The sequence shown here is derived from an EMBL/GenBank/DDBJ whole genome shotgun (WGS) entry which is preliminary data.</text>
</comment>
<evidence type="ECO:0000256" key="1">
    <source>
        <dbReference type="SAM" id="MobiDB-lite"/>
    </source>
</evidence>
<reference evidence="2" key="1">
    <citation type="submission" date="2020-03" db="EMBL/GenBank/DDBJ databases">
        <authorList>
            <person name="Weist P."/>
        </authorList>
    </citation>
    <scope>NUCLEOTIDE SEQUENCE</scope>
</reference>
<dbReference type="AlphaFoldDB" id="A0A9N7VC89"/>
<feature type="region of interest" description="Disordered" evidence="1">
    <location>
        <begin position="1"/>
        <end position="31"/>
    </location>
</feature>
<proteinExistence type="predicted"/>